<organism evidence="4 5">
    <name type="scientific">Sulfuricaulis limicola</name>
    <dbReference type="NCBI Taxonomy" id="1620215"/>
    <lineage>
        <taxon>Bacteria</taxon>
        <taxon>Pseudomonadati</taxon>
        <taxon>Pseudomonadota</taxon>
        <taxon>Gammaproteobacteria</taxon>
        <taxon>Acidiferrobacterales</taxon>
        <taxon>Acidiferrobacteraceae</taxon>
        <taxon>Sulfuricaulis</taxon>
    </lineage>
</organism>
<dbReference type="RefSeq" id="WP_096360855.1">
    <property type="nucleotide sequence ID" value="NZ_AP014879.1"/>
</dbReference>
<dbReference type="Pfam" id="PF13205">
    <property type="entry name" value="Big_5"/>
    <property type="match status" value="3"/>
</dbReference>
<dbReference type="AlphaFoldDB" id="A0A1B4XH02"/>
<evidence type="ECO:0000313" key="4">
    <source>
        <dbReference type="EMBL" id="BAV34063.1"/>
    </source>
</evidence>
<keyword evidence="1" id="KW-0732">Signal</keyword>
<feature type="compositionally biased region" description="Polar residues" evidence="2">
    <location>
        <begin position="46"/>
        <end position="56"/>
    </location>
</feature>
<proteinExistence type="predicted"/>
<dbReference type="KEGG" id="slim:SCL_1765"/>
<evidence type="ECO:0000256" key="2">
    <source>
        <dbReference type="SAM" id="MobiDB-lite"/>
    </source>
</evidence>
<accession>A0A1B4XH02</accession>
<protein>
    <recommendedName>
        <fullName evidence="3">SbsA Ig-like domain-containing protein</fullName>
    </recommendedName>
</protein>
<feature type="domain" description="SbsA Ig-like" evidence="3">
    <location>
        <begin position="48"/>
        <end position="165"/>
    </location>
</feature>
<feature type="compositionally biased region" description="Gly residues" evidence="2">
    <location>
        <begin position="32"/>
        <end position="41"/>
    </location>
</feature>
<dbReference type="InParanoid" id="A0A1B4XH02"/>
<sequence>MSVYKGDSMKLSFAAFMLLFFMTGCGGGGGGGGDSGSGANGGSSAPPDSTAPSVTAMSPGEDTGGSSGVPGIGTNSKLTATLSEAMIPADVNTDYFRLTDGRVEADGVTLIYLPGTVSYDATNHIAVFTPSGGLAPNTRYTATVVTGIKDLGNNPLMNDFAWCFTADAVADNAAPGVASTIPTGNDTGVAVNHKISATFSEEMNSSMLTATSFTVKGPGTTTVPGTVTYINRTASFTPSNNLASNTPYTATITADATDLAGNASRSMAWSFTTGANPDVAAPVINSTSPTDGATGVAIGTTFNVSFNEPMDPASITTANFLVTGPGTDPVTGTVAFDASSNTAIFTRINHLTTPVDSHPTPVSNLEPGTIYTARLTTGAKDMAGNALANDKVWSFTTAP</sequence>
<dbReference type="PROSITE" id="PS51257">
    <property type="entry name" value="PROKAR_LIPOPROTEIN"/>
    <property type="match status" value="1"/>
</dbReference>
<dbReference type="Proteomes" id="UP000243180">
    <property type="component" value="Chromosome"/>
</dbReference>
<feature type="compositionally biased region" description="Gly residues" evidence="2">
    <location>
        <begin position="62"/>
        <end position="71"/>
    </location>
</feature>
<evidence type="ECO:0000259" key="3">
    <source>
        <dbReference type="Pfam" id="PF13205"/>
    </source>
</evidence>
<feature type="region of interest" description="Disordered" evidence="2">
    <location>
        <begin position="32"/>
        <end position="72"/>
    </location>
</feature>
<name>A0A1B4XH02_9GAMM</name>
<evidence type="ECO:0000313" key="5">
    <source>
        <dbReference type="Proteomes" id="UP000243180"/>
    </source>
</evidence>
<evidence type="ECO:0000256" key="1">
    <source>
        <dbReference type="ARBA" id="ARBA00022729"/>
    </source>
</evidence>
<keyword evidence="5" id="KW-1185">Reference proteome</keyword>
<dbReference type="InterPro" id="IPR014755">
    <property type="entry name" value="Cu-Rt/internalin_Ig-like"/>
</dbReference>
<gene>
    <name evidence="4" type="ORF">SCL_1765</name>
</gene>
<dbReference type="InterPro" id="IPR032812">
    <property type="entry name" value="SbsA_Ig"/>
</dbReference>
<feature type="domain" description="SbsA Ig-like" evidence="3">
    <location>
        <begin position="278"/>
        <end position="397"/>
    </location>
</feature>
<feature type="domain" description="SbsA Ig-like" evidence="3">
    <location>
        <begin position="171"/>
        <end position="273"/>
    </location>
</feature>
<dbReference type="OrthoDB" id="2082707at2"/>
<dbReference type="EMBL" id="AP014879">
    <property type="protein sequence ID" value="BAV34063.1"/>
    <property type="molecule type" value="Genomic_DNA"/>
</dbReference>
<dbReference type="Gene3D" id="2.60.40.1220">
    <property type="match status" value="3"/>
</dbReference>
<reference evidence="4 5" key="1">
    <citation type="submission" date="2015-05" db="EMBL/GenBank/DDBJ databases">
        <title>Complete genome sequence of a sulfur-oxidizing gammaproteobacterium strain HA5.</title>
        <authorList>
            <person name="Miura A."/>
            <person name="Kojima H."/>
            <person name="Fukui M."/>
        </authorList>
    </citation>
    <scope>NUCLEOTIDE SEQUENCE [LARGE SCALE GENOMIC DNA]</scope>
    <source>
        <strain evidence="4 5">HA5</strain>
    </source>
</reference>